<organism evidence="2 3">
    <name type="scientific">Legionella dresdenensis</name>
    <dbReference type="NCBI Taxonomy" id="450200"/>
    <lineage>
        <taxon>Bacteria</taxon>
        <taxon>Pseudomonadati</taxon>
        <taxon>Pseudomonadota</taxon>
        <taxon>Gammaproteobacteria</taxon>
        <taxon>Legionellales</taxon>
        <taxon>Legionellaceae</taxon>
        <taxon>Legionella</taxon>
    </lineage>
</organism>
<feature type="chain" id="PRO_5047460296" description="Hemolysin" evidence="1">
    <location>
        <begin position="19"/>
        <end position="101"/>
    </location>
</feature>
<name>A0ABV8CDT1_9GAMM</name>
<feature type="signal peptide" evidence="1">
    <location>
        <begin position="1"/>
        <end position="18"/>
    </location>
</feature>
<comment type="caution">
    <text evidence="2">The sequence shown here is derived from an EMBL/GenBank/DDBJ whole genome shotgun (WGS) entry which is preliminary data.</text>
</comment>
<keyword evidence="3" id="KW-1185">Reference proteome</keyword>
<keyword evidence="1" id="KW-0732">Signal</keyword>
<evidence type="ECO:0000313" key="3">
    <source>
        <dbReference type="Proteomes" id="UP001595758"/>
    </source>
</evidence>
<dbReference type="Proteomes" id="UP001595758">
    <property type="component" value="Unassembled WGS sequence"/>
</dbReference>
<gene>
    <name evidence="2" type="ORF">ACFORL_03475</name>
</gene>
<reference evidence="3" key="1">
    <citation type="journal article" date="2019" name="Int. J. Syst. Evol. Microbiol.">
        <title>The Global Catalogue of Microorganisms (GCM) 10K type strain sequencing project: providing services to taxonomists for standard genome sequencing and annotation.</title>
        <authorList>
            <consortium name="The Broad Institute Genomics Platform"/>
            <consortium name="The Broad Institute Genome Sequencing Center for Infectious Disease"/>
            <person name="Wu L."/>
            <person name="Ma J."/>
        </authorList>
    </citation>
    <scope>NUCLEOTIDE SEQUENCE [LARGE SCALE GENOMIC DNA]</scope>
    <source>
        <strain evidence="3">CCUG 59858</strain>
    </source>
</reference>
<evidence type="ECO:0008006" key="4">
    <source>
        <dbReference type="Google" id="ProtNLM"/>
    </source>
</evidence>
<evidence type="ECO:0000313" key="2">
    <source>
        <dbReference type="EMBL" id="MFC3908139.1"/>
    </source>
</evidence>
<protein>
    <recommendedName>
        <fullName evidence="4">Hemolysin</fullName>
    </recommendedName>
</protein>
<dbReference type="PROSITE" id="PS51257">
    <property type="entry name" value="PROKAR_LIPOPROTEIN"/>
    <property type="match status" value="1"/>
</dbReference>
<dbReference type="RefSeq" id="WP_382341157.1">
    <property type="nucleotide sequence ID" value="NZ_JBHSAB010000003.1"/>
</dbReference>
<dbReference type="EMBL" id="JBHSAB010000003">
    <property type="protein sequence ID" value="MFC3908139.1"/>
    <property type="molecule type" value="Genomic_DNA"/>
</dbReference>
<evidence type="ECO:0000256" key="1">
    <source>
        <dbReference type="SAM" id="SignalP"/>
    </source>
</evidence>
<sequence length="101" mass="11439">MIIKTGIALALLPVLAFAGGCVTPEPKTGRPQYICIDGRMLTCQNEGVVWQYRRGCFPSVEPCKVYQAMQYGRYSNQKNLIDGQMQCRLDYPFMLGEMQTH</sequence>
<accession>A0ABV8CDT1</accession>
<proteinExistence type="predicted"/>